<dbReference type="PANTHER" id="PTHR42711">
    <property type="entry name" value="ABC TRANSPORTER ATP-BINDING PROTEIN"/>
    <property type="match status" value="1"/>
</dbReference>
<dbReference type="PANTHER" id="PTHR42711:SF5">
    <property type="entry name" value="ABC TRANSPORTER ATP-BINDING PROTEIN NATA"/>
    <property type="match status" value="1"/>
</dbReference>
<keyword evidence="4" id="KW-0547">Nucleotide-binding</keyword>
<dbReference type="Pfam" id="PF00005">
    <property type="entry name" value="ABC_tran"/>
    <property type="match status" value="1"/>
</dbReference>
<comment type="similarity">
    <text evidence="2">Belongs to the ABC transporter superfamily.</text>
</comment>
<dbReference type="GO" id="GO:0005886">
    <property type="term" value="C:plasma membrane"/>
    <property type="evidence" value="ECO:0007669"/>
    <property type="project" value="UniProtKB-SubCell"/>
</dbReference>
<keyword evidence="9" id="KW-1185">Reference proteome</keyword>
<reference evidence="8" key="1">
    <citation type="submission" date="2022-10" db="EMBL/GenBank/DDBJ databases">
        <title>The WGS of Solirubrobacter ginsenosidimutans DSM 21036.</title>
        <authorList>
            <person name="Jiang Z."/>
        </authorList>
    </citation>
    <scope>NUCLEOTIDE SEQUENCE</scope>
    <source>
        <strain evidence="8">DSM 21036</strain>
    </source>
</reference>
<evidence type="ECO:0000256" key="1">
    <source>
        <dbReference type="ARBA" id="ARBA00004202"/>
    </source>
</evidence>
<evidence type="ECO:0000256" key="6">
    <source>
        <dbReference type="ARBA" id="ARBA00023251"/>
    </source>
</evidence>
<dbReference type="Proteomes" id="UP001149140">
    <property type="component" value="Unassembled WGS sequence"/>
</dbReference>
<dbReference type="PROSITE" id="PS50893">
    <property type="entry name" value="ABC_TRANSPORTER_2"/>
    <property type="match status" value="1"/>
</dbReference>
<dbReference type="EMBL" id="JAPDOD010000009">
    <property type="protein sequence ID" value="MDA0161159.1"/>
    <property type="molecule type" value="Genomic_DNA"/>
</dbReference>
<evidence type="ECO:0000256" key="2">
    <source>
        <dbReference type="ARBA" id="ARBA00005417"/>
    </source>
</evidence>
<keyword evidence="3" id="KW-0813">Transport</keyword>
<sequence length="273" mass="28708">MSARAARAPRDGAALSLTGVVKRYGVRAALDGVDLTVRSGEMLALLGPNGAGKSTLVQLACGLMQPDAGTVYVTGRPGVAPQEIGIYPSLTVRENLRAFAEVHGVSRRRAERLLDPFVLRELADRPAGRLSGGEQRRLHTAIALVHRPRVVLLDEPTAGADTQTRAAILAAVRGLAAEGTAVVYTTHYLPEVEELGASVALLEAGRIIATGTVAELVEQHATAVLEVTFDDGRVARRPGASLHGLEAGVIRAEVIRPSLELAYLALTGRRSAA</sequence>
<organism evidence="8 9">
    <name type="scientific">Solirubrobacter ginsenosidimutans</name>
    <dbReference type="NCBI Taxonomy" id="490573"/>
    <lineage>
        <taxon>Bacteria</taxon>
        <taxon>Bacillati</taxon>
        <taxon>Actinomycetota</taxon>
        <taxon>Thermoleophilia</taxon>
        <taxon>Solirubrobacterales</taxon>
        <taxon>Solirubrobacteraceae</taxon>
        <taxon>Solirubrobacter</taxon>
    </lineage>
</organism>
<dbReference type="InterPro" id="IPR027417">
    <property type="entry name" value="P-loop_NTPase"/>
</dbReference>
<gene>
    <name evidence="8" type="ORF">OM076_12850</name>
</gene>
<evidence type="ECO:0000313" key="9">
    <source>
        <dbReference type="Proteomes" id="UP001149140"/>
    </source>
</evidence>
<name>A0A9X3S0D0_9ACTN</name>
<protein>
    <submittedName>
        <fullName evidence="8">ABC transporter ATP-binding protein</fullName>
    </submittedName>
</protein>
<dbReference type="InterPro" id="IPR003593">
    <property type="entry name" value="AAA+_ATPase"/>
</dbReference>
<accession>A0A9X3S0D0</accession>
<feature type="domain" description="ABC transporter" evidence="7">
    <location>
        <begin position="15"/>
        <end position="229"/>
    </location>
</feature>
<keyword evidence="5 8" id="KW-0067">ATP-binding</keyword>
<dbReference type="Gene3D" id="3.40.50.300">
    <property type="entry name" value="P-loop containing nucleotide triphosphate hydrolases"/>
    <property type="match status" value="1"/>
</dbReference>
<comment type="subcellular location">
    <subcellularLocation>
        <location evidence="1">Cell membrane</location>
        <topology evidence="1">Peripheral membrane protein</topology>
    </subcellularLocation>
</comment>
<comment type="caution">
    <text evidence="8">The sequence shown here is derived from an EMBL/GenBank/DDBJ whole genome shotgun (WGS) entry which is preliminary data.</text>
</comment>
<dbReference type="SUPFAM" id="SSF52540">
    <property type="entry name" value="P-loop containing nucleoside triphosphate hydrolases"/>
    <property type="match status" value="1"/>
</dbReference>
<evidence type="ECO:0000256" key="4">
    <source>
        <dbReference type="ARBA" id="ARBA00022741"/>
    </source>
</evidence>
<proteinExistence type="inferred from homology"/>
<dbReference type="GO" id="GO:0046677">
    <property type="term" value="P:response to antibiotic"/>
    <property type="evidence" value="ECO:0007669"/>
    <property type="project" value="UniProtKB-KW"/>
</dbReference>
<dbReference type="RefSeq" id="WP_270040348.1">
    <property type="nucleotide sequence ID" value="NZ_JAPDOD010000009.1"/>
</dbReference>
<evidence type="ECO:0000313" key="8">
    <source>
        <dbReference type="EMBL" id="MDA0161159.1"/>
    </source>
</evidence>
<dbReference type="SMART" id="SM00382">
    <property type="entry name" value="AAA"/>
    <property type="match status" value="1"/>
</dbReference>
<dbReference type="InterPro" id="IPR050763">
    <property type="entry name" value="ABC_transporter_ATP-binding"/>
</dbReference>
<evidence type="ECO:0000256" key="3">
    <source>
        <dbReference type="ARBA" id="ARBA00022448"/>
    </source>
</evidence>
<evidence type="ECO:0000259" key="7">
    <source>
        <dbReference type="PROSITE" id="PS50893"/>
    </source>
</evidence>
<dbReference type="AlphaFoldDB" id="A0A9X3S0D0"/>
<keyword evidence="6" id="KW-0046">Antibiotic resistance</keyword>
<dbReference type="InterPro" id="IPR003439">
    <property type="entry name" value="ABC_transporter-like_ATP-bd"/>
</dbReference>
<dbReference type="GO" id="GO:0005524">
    <property type="term" value="F:ATP binding"/>
    <property type="evidence" value="ECO:0007669"/>
    <property type="project" value="UniProtKB-KW"/>
</dbReference>
<dbReference type="GO" id="GO:0016887">
    <property type="term" value="F:ATP hydrolysis activity"/>
    <property type="evidence" value="ECO:0007669"/>
    <property type="project" value="InterPro"/>
</dbReference>
<evidence type="ECO:0000256" key="5">
    <source>
        <dbReference type="ARBA" id="ARBA00022840"/>
    </source>
</evidence>